<evidence type="ECO:0008006" key="3">
    <source>
        <dbReference type="Google" id="ProtNLM"/>
    </source>
</evidence>
<dbReference type="Proteomes" id="UP000010931">
    <property type="component" value="Unassembled WGS sequence"/>
</dbReference>
<dbReference type="EMBL" id="AEJB01000361">
    <property type="protein sequence ID" value="ELP66000.1"/>
    <property type="molecule type" value="Genomic_DNA"/>
</dbReference>
<name>L7F5T1_STRT8</name>
<gene>
    <name evidence="1" type="ORF">STRTUCAR8_01793</name>
</gene>
<dbReference type="SUPFAM" id="SSF53335">
    <property type="entry name" value="S-adenosyl-L-methionine-dependent methyltransferases"/>
    <property type="match status" value="1"/>
</dbReference>
<reference evidence="1 2" key="1">
    <citation type="journal article" date="2011" name="Plasmid">
        <title>Streptomyces turgidiscabies Car8 contains a modular pathogenicity island that shares virulence genes with other actinobacterial plant pathogens.</title>
        <authorList>
            <person name="Huguet-Tapia J.C."/>
            <person name="Badger J.H."/>
            <person name="Loria R."/>
            <person name="Pettis G.S."/>
        </authorList>
    </citation>
    <scope>NUCLEOTIDE SEQUENCE [LARGE SCALE GENOMIC DNA]</scope>
    <source>
        <strain evidence="1 2">Car8</strain>
    </source>
</reference>
<accession>L7F5T1</accession>
<evidence type="ECO:0000313" key="1">
    <source>
        <dbReference type="EMBL" id="ELP66000.1"/>
    </source>
</evidence>
<dbReference type="RefSeq" id="WP_006378933.1">
    <property type="nucleotide sequence ID" value="NZ_AEJB01000361.1"/>
</dbReference>
<dbReference type="PIRSF" id="PIRSF017393">
    <property type="entry name" value="MTase_SAV2177"/>
    <property type="match status" value="1"/>
</dbReference>
<dbReference type="PATRIC" id="fig|698760.3.peg.5327"/>
<dbReference type="InterPro" id="IPR029063">
    <property type="entry name" value="SAM-dependent_MTases_sf"/>
</dbReference>
<dbReference type="Gene3D" id="3.40.50.150">
    <property type="entry name" value="Vaccinia Virus protein VP39"/>
    <property type="match status" value="1"/>
</dbReference>
<keyword evidence="2" id="KW-1185">Reference proteome</keyword>
<dbReference type="InterPro" id="IPR006764">
    <property type="entry name" value="SAM_dep_MeTrfase_SAV2177_type"/>
</dbReference>
<protein>
    <recommendedName>
        <fullName evidence="3">SAM-dependent methyltransferase</fullName>
    </recommendedName>
</protein>
<comment type="caution">
    <text evidence="1">The sequence shown here is derived from an EMBL/GenBank/DDBJ whole genome shotgun (WGS) entry which is preliminary data.</text>
</comment>
<organism evidence="1 2">
    <name type="scientific">Streptomyces turgidiscabies (strain Car8)</name>
    <dbReference type="NCBI Taxonomy" id="698760"/>
    <lineage>
        <taxon>Bacteria</taxon>
        <taxon>Bacillati</taxon>
        <taxon>Actinomycetota</taxon>
        <taxon>Actinomycetes</taxon>
        <taxon>Kitasatosporales</taxon>
        <taxon>Streptomycetaceae</taxon>
        <taxon>Streptomyces</taxon>
    </lineage>
</organism>
<sequence length="271" mass="30217">MNHAETPLSRTIDVTRPSLARMHNYLLGGRDNYPADRAVCEQLLDRAPDAQVLTIDNRRFLERAVHCLALEHGVRQFLDFGSGLPAQDNVHEIAQRTDAACRVVYIDNDPMVLAYGRVLLEDNGQTVVVQADLRDPEAIMDTPRVTGLINFTQPVACLLVSVLHCIPDDDDPSGLIRRVAARLAPGSFLVISQLVSQDRATRCSLTDFMHESTEGNWGRVRSPEETSRFFTGLDVLAPGLGDVANWRVGARFASRRRTREWIEYGGVGRVR</sequence>
<dbReference type="AlphaFoldDB" id="L7F5T1"/>
<evidence type="ECO:0000313" key="2">
    <source>
        <dbReference type="Proteomes" id="UP000010931"/>
    </source>
</evidence>
<dbReference type="GeneID" id="97407189"/>
<dbReference type="Pfam" id="PF04672">
    <property type="entry name" value="Methyltransf_19"/>
    <property type="match status" value="1"/>
</dbReference>
<proteinExistence type="predicted"/>